<comment type="caution">
    <text evidence="7">The sequence shown here is derived from an EMBL/GenBank/DDBJ whole genome shotgun (WGS) entry which is preliminary data.</text>
</comment>
<sequence length="352" mass="36468">MEIAVLTVLRGKKSQFSQSGAGHKSPLNHKIFRTSIVAFVALFTVAPATASETVTYTYDELGRLVRTSQTGSVNNGVVTDIDYDDAGNRTQYTVSGSPNGSINPNAGKKIIVLPINGFLVLPIGNMQDSGATGAPGSGGGGTPPSFAVSDASAEEGQSLSFTITKTGTTTQTYWLNWTTADDSAENGSDYTGNSGTLSFTAAETSKTIVIPTIDNVFYEQPEKFYFNLTAASSGATISGGQGMGTITDDEAPNTTPVANPDYFAVSCSAMHYPVLSNDTDADGDTLTLTGVSGPLTPYFSGNYVHVSGTTNPGTYQINYGIRDSKGATASALLTLTWVTSETCPGGGGGPEQ</sequence>
<dbReference type="SMART" id="SM00237">
    <property type="entry name" value="Calx_beta"/>
    <property type="match status" value="1"/>
</dbReference>
<accession>A0ABN1AF58</accession>
<dbReference type="PANTHER" id="PTHR11878">
    <property type="entry name" value="SODIUM/CALCIUM EXCHANGER"/>
    <property type="match status" value="1"/>
</dbReference>
<evidence type="ECO:0000313" key="7">
    <source>
        <dbReference type="EMBL" id="GAA0474997.1"/>
    </source>
</evidence>
<keyword evidence="4" id="KW-0406">Ion transport</keyword>
<dbReference type="InterPro" id="IPR003644">
    <property type="entry name" value="Calx_beta"/>
</dbReference>
<keyword evidence="4" id="KW-0813">Transport</keyword>
<evidence type="ECO:0000256" key="1">
    <source>
        <dbReference type="ARBA" id="ARBA00022729"/>
    </source>
</evidence>
<keyword evidence="8" id="KW-1185">Reference proteome</keyword>
<dbReference type="InterPro" id="IPR051171">
    <property type="entry name" value="CaCA"/>
</dbReference>
<keyword evidence="2" id="KW-0677">Repeat</keyword>
<dbReference type="Gene3D" id="2.180.10.10">
    <property type="entry name" value="RHS repeat-associated core"/>
    <property type="match status" value="1"/>
</dbReference>
<organism evidence="7 8">
    <name type="scientific">Parasphingorhabdus litoris</name>
    <dbReference type="NCBI Taxonomy" id="394733"/>
    <lineage>
        <taxon>Bacteria</taxon>
        <taxon>Pseudomonadati</taxon>
        <taxon>Pseudomonadota</taxon>
        <taxon>Alphaproteobacteria</taxon>
        <taxon>Sphingomonadales</taxon>
        <taxon>Sphingomonadaceae</taxon>
        <taxon>Parasphingorhabdus</taxon>
    </lineage>
</organism>
<keyword evidence="1" id="KW-0732">Signal</keyword>
<evidence type="ECO:0000313" key="8">
    <source>
        <dbReference type="Proteomes" id="UP001500713"/>
    </source>
</evidence>
<dbReference type="RefSeq" id="WP_229955128.1">
    <property type="nucleotide sequence ID" value="NZ_BAAAEM010000002.1"/>
</dbReference>
<dbReference type="SUPFAM" id="SSF141072">
    <property type="entry name" value="CalX-like"/>
    <property type="match status" value="1"/>
</dbReference>
<gene>
    <name evidence="7" type="ORF">GCM10009096_15750</name>
</gene>
<feature type="region of interest" description="Disordered" evidence="5">
    <location>
        <begin position="130"/>
        <end position="153"/>
    </location>
</feature>
<evidence type="ECO:0000256" key="5">
    <source>
        <dbReference type="SAM" id="MobiDB-lite"/>
    </source>
</evidence>
<protein>
    <recommendedName>
        <fullName evidence="6">Calx-beta domain-containing protein</fullName>
    </recommendedName>
</protein>
<evidence type="ECO:0000256" key="3">
    <source>
        <dbReference type="ARBA" id="ARBA00022837"/>
    </source>
</evidence>
<dbReference type="PANTHER" id="PTHR11878:SF65">
    <property type="entry name" value="NA_CA-EXCHANGE PROTEIN, ISOFORM G"/>
    <property type="match status" value="1"/>
</dbReference>
<dbReference type="Pfam" id="PF03160">
    <property type="entry name" value="Calx-beta"/>
    <property type="match status" value="1"/>
</dbReference>
<name>A0ABN1AF58_9SPHN</name>
<feature type="domain" description="Calx-beta" evidence="6">
    <location>
        <begin position="131"/>
        <end position="229"/>
    </location>
</feature>
<keyword evidence="3" id="KW-0106">Calcium</keyword>
<feature type="compositionally biased region" description="Gly residues" evidence="5">
    <location>
        <begin position="133"/>
        <end position="142"/>
    </location>
</feature>
<evidence type="ECO:0000259" key="6">
    <source>
        <dbReference type="SMART" id="SM00237"/>
    </source>
</evidence>
<reference evidence="7 8" key="1">
    <citation type="journal article" date="2019" name="Int. J. Syst. Evol. Microbiol.">
        <title>The Global Catalogue of Microorganisms (GCM) 10K type strain sequencing project: providing services to taxonomists for standard genome sequencing and annotation.</title>
        <authorList>
            <consortium name="The Broad Institute Genomics Platform"/>
            <consortium name="The Broad Institute Genome Sequencing Center for Infectious Disease"/>
            <person name="Wu L."/>
            <person name="Ma J."/>
        </authorList>
    </citation>
    <scope>NUCLEOTIDE SEQUENCE [LARGE SCALE GENOMIC DNA]</scope>
    <source>
        <strain evidence="7 8">JCM 14162</strain>
    </source>
</reference>
<dbReference type="Pfam" id="PF17963">
    <property type="entry name" value="Big_9"/>
    <property type="match status" value="1"/>
</dbReference>
<dbReference type="Proteomes" id="UP001500713">
    <property type="component" value="Unassembled WGS sequence"/>
</dbReference>
<evidence type="ECO:0000256" key="4">
    <source>
        <dbReference type="ARBA" id="ARBA00023065"/>
    </source>
</evidence>
<evidence type="ECO:0000256" key="2">
    <source>
        <dbReference type="ARBA" id="ARBA00022737"/>
    </source>
</evidence>
<dbReference type="InterPro" id="IPR038081">
    <property type="entry name" value="CalX-like_sf"/>
</dbReference>
<proteinExistence type="predicted"/>
<dbReference type="EMBL" id="BAAAEM010000002">
    <property type="protein sequence ID" value="GAA0474997.1"/>
    <property type="molecule type" value="Genomic_DNA"/>
</dbReference>
<dbReference type="Gene3D" id="2.60.40.2030">
    <property type="match status" value="1"/>
</dbReference>